<dbReference type="GO" id="GO:0003723">
    <property type="term" value="F:RNA binding"/>
    <property type="evidence" value="ECO:0007669"/>
    <property type="project" value="UniProtKB-UniRule"/>
</dbReference>
<dbReference type="InterPro" id="IPR029064">
    <property type="entry name" value="Ribosomal_eL30-like_sf"/>
</dbReference>
<protein>
    <recommendedName>
        <fullName evidence="2">RNA-binding protein DFR59_11651</fullName>
    </recommendedName>
    <alternativeName>
        <fullName evidence="2">Ribosomal protein eL8-like</fullName>
    </alternativeName>
</protein>
<keyword evidence="4" id="KW-0689">Ribosomal protein</keyword>
<dbReference type="RefSeq" id="WP_114746856.1">
    <property type="nucleotide sequence ID" value="NZ_QQAY01000016.1"/>
</dbReference>
<evidence type="ECO:0000313" key="4">
    <source>
        <dbReference type="EMBL" id="RDI39015.1"/>
    </source>
</evidence>
<name>A0A370G5I4_9BACI</name>
<dbReference type="Gene3D" id="3.30.1330.30">
    <property type="match status" value="1"/>
</dbReference>
<evidence type="ECO:0000259" key="3">
    <source>
        <dbReference type="Pfam" id="PF01248"/>
    </source>
</evidence>
<comment type="caution">
    <text evidence="4">The sequence shown here is derived from an EMBL/GenBank/DDBJ whole genome shotgun (WGS) entry which is preliminary data.</text>
</comment>
<reference evidence="4 5" key="1">
    <citation type="submission" date="2018-07" db="EMBL/GenBank/DDBJ databases">
        <title>Genomic Encyclopedia of Type Strains, Phase IV (KMG-IV): sequencing the most valuable type-strain genomes for metagenomic binning, comparative biology and taxonomic classification.</title>
        <authorList>
            <person name="Goeker M."/>
        </authorList>
    </citation>
    <scope>NUCLEOTIDE SEQUENCE [LARGE SCALE GENOMIC DNA]</scope>
    <source>
        <strain evidence="4 5">DSM 25281</strain>
    </source>
</reference>
<organism evidence="4 5">
    <name type="scientific">Falsibacillus pallidus</name>
    <dbReference type="NCBI Taxonomy" id="493781"/>
    <lineage>
        <taxon>Bacteria</taxon>
        <taxon>Bacillati</taxon>
        <taxon>Bacillota</taxon>
        <taxon>Bacilli</taxon>
        <taxon>Bacillales</taxon>
        <taxon>Bacillaceae</taxon>
        <taxon>Falsibacillus</taxon>
    </lineage>
</organism>
<dbReference type="InterPro" id="IPR023460">
    <property type="entry name" value="RNA_bf_YbxF-like"/>
</dbReference>
<dbReference type="Pfam" id="PF01248">
    <property type="entry name" value="Ribosomal_L7Ae"/>
    <property type="match status" value="1"/>
</dbReference>
<accession>A0A370G5I4</accession>
<dbReference type="EMBL" id="QQAY01000016">
    <property type="protein sequence ID" value="RDI39015.1"/>
    <property type="molecule type" value="Genomic_DNA"/>
</dbReference>
<keyword evidence="4" id="KW-0687">Ribonucleoprotein</keyword>
<dbReference type="SUPFAM" id="SSF55315">
    <property type="entry name" value="L30e-like"/>
    <property type="match status" value="1"/>
</dbReference>
<sequence length="82" mass="8890">MSYEKVSQAKSFIAGTKQTVKALKDRNVKEVIIADDADPMLTAKVIETAENMNVTITHVDSMRKLGRTCGIDVGAAAVALFY</sequence>
<keyword evidence="5" id="KW-1185">Reference proteome</keyword>
<evidence type="ECO:0000256" key="2">
    <source>
        <dbReference type="HAMAP-Rule" id="MF_00574"/>
    </source>
</evidence>
<proteinExistence type="inferred from homology"/>
<dbReference type="OrthoDB" id="2353623at2"/>
<evidence type="ECO:0000256" key="1">
    <source>
        <dbReference type="ARBA" id="ARBA00022884"/>
    </source>
</evidence>
<gene>
    <name evidence="4" type="ORF">DFR59_11651</name>
</gene>
<dbReference type="HAMAP" id="MF_00574">
    <property type="entry name" value="Ribosomal_eL8_Bact"/>
    <property type="match status" value="1"/>
</dbReference>
<evidence type="ECO:0000313" key="5">
    <source>
        <dbReference type="Proteomes" id="UP000255326"/>
    </source>
</evidence>
<dbReference type="NCBIfam" id="NF010125">
    <property type="entry name" value="PRK13602.1"/>
    <property type="match status" value="1"/>
</dbReference>
<dbReference type="InterPro" id="IPR004038">
    <property type="entry name" value="Ribosomal_eL8/eL30/eS12/Gad45"/>
</dbReference>
<feature type="domain" description="Ribosomal protein eL8/eL30/eS12/Gadd45" evidence="3">
    <location>
        <begin position="5"/>
        <end position="79"/>
    </location>
</feature>
<dbReference type="AlphaFoldDB" id="A0A370G5I4"/>
<comment type="similarity">
    <text evidence="2">Belongs to the eukaryotic ribosomal protein eL8 family.</text>
</comment>
<dbReference type="GO" id="GO:0005840">
    <property type="term" value="C:ribosome"/>
    <property type="evidence" value="ECO:0007669"/>
    <property type="project" value="UniProtKB-KW"/>
</dbReference>
<keyword evidence="1 2" id="KW-0694">RNA-binding</keyword>
<dbReference type="Proteomes" id="UP000255326">
    <property type="component" value="Unassembled WGS sequence"/>
</dbReference>